<reference evidence="10" key="1">
    <citation type="submission" date="2014-06" db="EMBL/GenBank/DDBJ databases">
        <authorList>
            <person name="Berkman P.J."/>
        </authorList>
    </citation>
    <scope>NUCLEOTIDE SEQUENCE [LARGE SCALE GENOMIC DNA]</scope>
</reference>
<dbReference type="Gene3D" id="3.40.630.10">
    <property type="entry name" value="Zn peptidases"/>
    <property type="match status" value="1"/>
</dbReference>
<dbReference type="InterPro" id="IPR007484">
    <property type="entry name" value="Peptidase_M28"/>
</dbReference>
<feature type="non-terminal residue" evidence="9">
    <location>
        <position position="1"/>
    </location>
</feature>
<evidence type="ECO:0000256" key="7">
    <source>
        <dbReference type="RuleBase" id="RU361240"/>
    </source>
</evidence>
<protein>
    <recommendedName>
        <fullName evidence="7">Peptide hydrolase</fullName>
        <ecNumber evidence="7">3.4.-.-</ecNumber>
    </recommendedName>
</protein>
<evidence type="ECO:0000256" key="2">
    <source>
        <dbReference type="ARBA" id="ARBA00005634"/>
    </source>
</evidence>
<dbReference type="GO" id="GO:0046872">
    <property type="term" value="F:metal ion binding"/>
    <property type="evidence" value="ECO:0007669"/>
    <property type="project" value="UniProtKB-KW"/>
</dbReference>
<evidence type="ECO:0000256" key="3">
    <source>
        <dbReference type="ARBA" id="ARBA00022670"/>
    </source>
</evidence>
<dbReference type="PANTHER" id="PTHR12147">
    <property type="entry name" value="METALLOPEPTIDASE M28 FAMILY MEMBER"/>
    <property type="match status" value="1"/>
</dbReference>
<evidence type="ECO:0000256" key="6">
    <source>
        <dbReference type="ARBA" id="ARBA00022833"/>
    </source>
</evidence>
<gene>
    <name evidence="9" type="primary">SSCI81770.1</name>
</gene>
<evidence type="ECO:0000256" key="5">
    <source>
        <dbReference type="ARBA" id="ARBA00022801"/>
    </source>
</evidence>
<dbReference type="Pfam" id="PF04389">
    <property type="entry name" value="Peptidase_M28"/>
    <property type="match status" value="1"/>
</dbReference>
<dbReference type="AlphaFoldDB" id="A0A0F7S343"/>
<comment type="similarity">
    <text evidence="2">Belongs to the peptidase M28 family. M28B subfamily.</text>
</comment>
<dbReference type="Proteomes" id="UP000242770">
    <property type="component" value="Unassembled WGS sequence"/>
</dbReference>
<evidence type="ECO:0000259" key="8">
    <source>
        <dbReference type="Pfam" id="PF04389"/>
    </source>
</evidence>
<dbReference type="STRING" id="49012.A0A0F7S343"/>
<keyword evidence="3 7" id="KW-0645">Protease</keyword>
<dbReference type="EC" id="3.4.-.-" evidence="7"/>
<dbReference type="PANTHER" id="PTHR12147:SF26">
    <property type="entry name" value="PEPTIDASE M28 DOMAIN-CONTAINING PROTEIN"/>
    <property type="match status" value="1"/>
</dbReference>
<dbReference type="EMBL" id="CCFA01004947">
    <property type="protein sequence ID" value="CDS02078.1"/>
    <property type="molecule type" value="Genomic_DNA"/>
</dbReference>
<name>A0A0F7S343_9BASI</name>
<evidence type="ECO:0000313" key="10">
    <source>
        <dbReference type="Proteomes" id="UP000242770"/>
    </source>
</evidence>
<dbReference type="Gene3D" id="3.50.30.30">
    <property type="match status" value="1"/>
</dbReference>
<keyword evidence="4 7" id="KW-0479">Metal-binding</keyword>
<evidence type="ECO:0000313" key="9">
    <source>
        <dbReference type="EMBL" id="CDS02078.1"/>
    </source>
</evidence>
<evidence type="ECO:0000256" key="1">
    <source>
        <dbReference type="ARBA" id="ARBA00001947"/>
    </source>
</evidence>
<keyword evidence="6 7" id="KW-0862">Zinc</keyword>
<dbReference type="GO" id="GO:0006508">
    <property type="term" value="P:proteolysis"/>
    <property type="evidence" value="ECO:0007669"/>
    <property type="project" value="UniProtKB-KW"/>
</dbReference>
<feature type="non-terminal residue" evidence="9">
    <location>
        <position position="69"/>
    </location>
</feature>
<keyword evidence="5 7" id="KW-0378">Hydrolase</keyword>
<dbReference type="GO" id="GO:0008235">
    <property type="term" value="F:metalloexopeptidase activity"/>
    <property type="evidence" value="ECO:0007669"/>
    <property type="project" value="InterPro"/>
</dbReference>
<proteinExistence type="inferred from homology"/>
<organism evidence="9 10">
    <name type="scientific">Sporisorium scitamineum</name>
    <dbReference type="NCBI Taxonomy" id="49012"/>
    <lineage>
        <taxon>Eukaryota</taxon>
        <taxon>Fungi</taxon>
        <taxon>Dikarya</taxon>
        <taxon>Basidiomycota</taxon>
        <taxon>Ustilaginomycotina</taxon>
        <taxon>Ustilaginomycetes</taxon>
        <taxon>Ustilaginales</taxon>
        <taxon>Ustilaginaceae</taxon>
        <taxon>Sporisorium</taxon>
    </lineage>
</organism>
<accession>A0A0F7S343</accession>
<comment type="cofactor">
    <cofactor evidence="1">
        <name>Zn(2+)</name>
        <dbReference type="ChEBI" id="CHEBI:29105"/>
    </cofactor>
</comment>
<keyword evidence="10" id="KW-1185">Reference proteome</keyword>
<sequence>EVGAGLATRLASGEKVTVDLKLDGVIEDRVTHNVIAETKGGSKSQVIMFGAHSDSVVAGPGINDNGSGS</sequence>
<dbReference type="SUPFAM" id="SSF53187">
    <property type="entry name" value="Zn-dependent exopeptidases"/>
    <property type="match status" value="1"/>
</dbReference>
<dbReference type="InterPro" id="IPR045175">
    <property type="entry name" value="M28_fam"/>
</dbReference>
<evidence type="ECO:0000256" key="4">
    <source>
        <dbReference type="ARBA" id="ARBA00022723"/>
    </source>
</evidence>
<feature type="domain" description="Peptidase M28" evidence="8">
    <location>
        <begin position="33"/>
        <end position="68"/>
    </location>
</feature>